<proteinExistence type="predicted"/>
<sequence length="153" mass="18170">MAMLPCHLPCLPTLLTGRPKCTTTTTTSFMLGSSVTSSMILKRMHDLSKDTARIQQTLERSKEEHEHWMSKEQKKLQKMVDKAKQKQLIRDWKDWWRNKKAWSSCQAQGWEDRRAWRGENEGMGKWKMGDRRRWEMGNKKWEVSNVTQDSIQD</sequence>
<dbReference type="GeneID" id="64627000"/>
<dbReference type="OrthoDB" id="2653149at2759"/>
<name>A0A9P7JCH3_9AGAM</name>
<accession>A0A9P7JCH3</accession>
<evidence type="ECO:0000313" key="1">
    <source>
        <dbReference type="EMBL" id="KAG1814597.1"/>
    </source>
</evidence>
<comment type="caution">
    <text evidence="1">The sequence shown here is derived from an EMBL/GenBank/DDBJ whole genome shotgun (WGS) entry which is preliminary data.</text>
</comment>
<keyword evidence="2" id="KW-1185">Reference proteome</keyword>
<organism evidence="1 2">
    <name type="scientific">Suillus subaureus</name>
    <dbReference type="NCBI Taxonomy" id="48587"/>
    <lineage>
        <taxon>Eukaryota</taxon>
        <taxon>Fungi</taxon>
        <taxon>Dikarya</taxon>
        <taxon>Basidiomycota</taxon>
        <taxon>Agaricomycotina</taxon>
        <taxon>Agaricomycetes</taxon>
        <taxon>Agaricomycetidae</taxon>
        <taxon>Boletales</taxon>
        <taxon>Suillineae</taxon>
        <taxon>Suillaceae</taxon>
        <taxon>Suillus</taxon>
    </lineage>
</organism>
<dbReference type="AlphaFoldDB" id="A0A9P7JCH3"/>
<evidence type="ECO:0000313" key="2">
    <source>
        <dbReference type="Proteomes" id="UP000807769"/>
    </source>
</evidence>
<gene>
    <name evidence="1" type="ORF">BJ212DRAFT_1300414</name>
</gene>
<protein>
    <submittedName>
        <fullName evidence="1">Uncharacterized protein</fullName>
    </submittedName>
</protein>
<dbReference type="Proteomes" id="UP000807769">
    <property type="component" value="Unassembled WGS sequence"/>
</dbReference>
<dbReference type="RefSeq" id="XP_041191933.1">
    <property type="nucleotide sequence ID" value="XM_041332983.1"/>
</dbReference>
<dbReference type="EMBL" id="JABBWG010000020">
    <property type="protein sequence ID" value="KAG1814597.1"/>
    <property type="molecule type" value="Genomic_DNA"/>
</dbReference>
<reference evidence="1" key="1">
    <citation type="journal article" date="2020" name="New Phytol.">
        <title>Comparative genomics reveals dynamic genome evolution in host specialist ectomycorrhizal fungi.</title>
        <authorList>
            <person name="Lofgren L.A."/>
            <person name="Nguyen N.H."/>
            <person name="Vilgalys R."/>
            <person name="Ruytinx J."/>
            <person name="Liao H.L."/>
            <person name="Branco S."/>
            <person name="Kuo A."/>
            <person name="LaButti K."/>
            <person name="Lipzen A."/>
            <person name="Andreopoulos W."/>
            <person name="Pangilinan J."/>
            <person name="Riley R."/>
            <person name="Hundley H."/>
            <person name="Na H."/>
            <person name="Barry K."/>
            <person name="Grigoriev I.V."/>
            <person name="Stajich J.E."/>
            <person name="Kennedy P.G."/>
        </authorList>
    </citation>
    <scope>NUCLEOTIDE SEQUENCE</scope>
    <source>
        <strain evidence="1">MN1</strain>
    </source>
</reference>